<organism evidence="8 9">
    <name type="scientific">Alteraurantiacibacter aquimixticola</name>
    <dbReference type="NCBI Taxonomy" id="2489173"/>
    <lineage>
        <taxon>Bacteria</taxon>
        <taxon>Pseudomonadati</taxon>
        <taxon>Pseudomonadota</taxon>
        <taxon>Alphaproteobacteria</taxon>
        <taxon>Sphingomonadales</taxon>
        <taxon>Erythrobacteraceae</taxon>
        <taxon>Alteraurantiacibacter</taxon>
    </lineage>
</organism>
<evidence type="ECO:0000313" key="8">
    <source>
        <dbReference type="EMBL" id="TIX51489.1"/>
    </source>
</evidence>
<feature type="binding site" evidence="6">
    <location>
        <position position="174"/>
    </location>
    <ligand>
        <name>molybdate</name>
        <dbReference type="ChEBI" id="CHEBI:36264"/>
    </ligand>
</feature>
<dbReference type="Proteomes" id="UP000309389">
    <property type="component" value="Unassembled WGS sequence"/>
</dbReference>
<dbReference type="PROSITE" id="PS51257">
    <property type="entry name" value="PROKAR_LIPOPROTEIN"/>
    <property type="match status" value="1"/>
</dbReference>
<evidence type="ECO:0000256" key="6">
    <source>
        <dbReference type="PIRSR" id="PIRSR004846-1"/>
    </source>
</evidence>
<sequence>MRSTGILPFLLALLLAGCSAGSQPQSGPLILAAASLQEVLEEAADSWEAQGHPRPSLSFAASSALARQVEAGAPGDLFISADEQWMDAIEANGSLAAGTRATLAGNRLVLIAPAAEARSIALSPGFPLARELGEGRLAMADPDSVPAGRYGKEALSTLGLWEEVSGKLAVGENVRVALTLVSRGEAPLGIVYATDARADAKVQVVAIFPADSHSPITYPVARLAQSAHPDAAAFEDFLLSDEGQAIFRRFGFEPG</sequence>
<evidence type="ECO:0000256" key="1">
    <source>
        <dbReference type="ARBA" id="ARBA00009175"/>
    </source>
</evidence>
<keyword evidence="3 6" id="KW-0479">Metal-binding</keyword>
<dbReference type="PANTHER" id="PTHR30632:SF17">
    <property type="entry name" value="MOLYBDATE-BINDING PROTEIN MODA"/>
    <property type="match status" value="1"/>
</dbReference>
<keyword evidence="9" id="KW-1185">Reference proteome</keyword>
<evidence type="ECO:0000256" key="2">
    <source>
        <dbReference type="ARBA" id="ARBA00022505"/>
    </source>
</evidence>
<dbReference type="InterPro" id="IPR050682">
    <property type="entry name" value="ModA/WtpA"/>
</dbReference>
<evidence type="ECO:0000313" key="9">
    <source>
        <dbReference type="Proteomes" id="UP000309389"/>
    </source>
</evidence>
<gene>
    <name evidence="8" type="primary">modA</name>
    <name evidence="8" type="ORF">E5222_03265</name>
</gene>
<evidence type="ECO:0000256" key="4">
    <source>
        <dbReference type="ARBA" id="ARBA00022729"/>
    </source>
</evidence>
<dbReference type="GO" id="GO:0046872">
    <property type="term" value="F:metal ion binding"/>
    <property type="evidence" value="ECO:0007669"/>
    <property type="project" value="UniProtKB-KW"/>
</dbReference>
<evidence type="ECO:0000256" key="7">
    <source>
        <dbReference type="SAM" id="SignalP"/>
    </source>
</evidence>
<protein>
    <submittedName>
        <fullName evidence="8">Molybdate ABC transporter substrate-binding protein</fullName>
    </submittedName>
</protein>
<dbReference type="NCBIfam" id="TIGR01256">
    <property type="entry name" value="modA"/>
    <property type="match status" value="1"/>
</dbReference>
<dbReference type="Gene3D" id="3.40.190.10">
    <property type="entry name" value="Periplasmic binding protein-like II"/>
    <property type="match status" value="2"/>
</dbReference>
<keyword evidence="2 6" id="KW-0500">Molybdenum</keyword>
<feature type="binding site" evidence="6">
    <location>
        <position position="147"/>
    </location>
    <ligand>
        <name>molybdate</name>
        <dbReference type="ChEBI" id="CHEBI:36264"/>
    </ligand>
</feature>
<feature type="chain" id="PRO_5020869065" evidence="7">
    <location>
        <begin position="23"/>
        <end position="255"/>
    </location>
</feature>
<evidence type="ECO:0000256" key="3">
    <source>
        <dbReference type="ARBA" id="ARBA00022723"/>
    </source>
</evidence>
<comment type="subunit">
    <text evidence="5">The complex is composed of two ATP-binding proteins (ModC), two transmembrane proteins (ModB) and a solute-binding protein (ModA).</text>
</comment>
<feature type="binding site" evidence="6">
    <location>
        <position position="192"/>
    </location>
    <ligand>
        <name>molybdate</name>
        <dbReference type="ChEBI" id="CHEBI:36264"/>
    </ligand>
</feature>
<dbReference type="GO" id="GO:0015689">
    <property type="term" value="P:molybdate ion transport"/>
    <property type="evidence" value="ECO:0007669"/>
    <property type="project" value="InterPro"/>
</dbReference>
<proteinExistence type="inferred from homology"/>
<keyword evidence="4 7" id="KW-0732">Signal</keyword>
<dbReference type="GO" id="GO:0030973">
    <property type="term" value="F:molybdate ion binding"/>
    <property type="evidence" value="ECO:0007669"/>
    <property type="project" value="TreeGrafter"/>
</dbReference>
<dbReference type="SUPFAM" id="SSF53850">
    <property type="entry name" value="Periplasmic binding protein-like II"/>
    <property type="match status" value="1"/>
</dbReference>
<dbReference type="Pfam" id="PF13531">
    <property type="entry name" value="SBP_bac_11"/>
    <property type="match status" value="1"/>
</dbReference>
<dbReference type="RefSeq" id="WP_136692275.1">
    <property type="nucleotide sequence ID" value="NZ_SSHH01000001.1"/>
</dbReference>
<comment type="caution">
    <text evidence="8">The sequence shown here is derived from an EMBL/GenBank/DDBJ whole genome shotgun (WGS) entry which is preliminary data.</text>
</comment>
<dbReference type="OrthoDB" id="9785015at2"/>
<dbReference type="GO" id="GO:0030288">
    <property type="term" value="C:outer membrane-bounded periplasmic space"/>
    <property type="evidence" value="ECO:0007669"/>
    <property type="project" value="TreeGrafter"/>
</dbReference>
<dbReference type="AlphaFoldDB" id="A0A4T3F4U6"/>
<reference evidence="8 9" key="1">
    <citation type="submission" date="2019-04" db="EMBL/GenBank/DDBJ databases">
        <title>Altererythrobacter aquimixticola sp. nov., isolated from sediment of junction between the ocean and a freshwater spring.</title>
        <authorList>
            <person name="Yoon J.-H."/>
        </authorList>
    </citation>
    <scope>NUCLEOTIDE SEQUENCE [LARGE SCALE GENOMIC DNA]</scope>
    <source>
        <strain evidence="8 9">SSKS-13</strain>
    </source>
</reference>
<accession>A0A4T3F4U6</accession>
<name>A0A4T3F4U6_9SPHN</name>
<dbReference type="GO" id="GO:1901359">
    <property type="term" value="F:tungstate binding"/>
    <property type="evidence" value="ECO:0007669"/>
    <property type="project" value="UniProtKB-ARBA"/>
</dbReference>
<dbReference type="FunFam" id="3.40.190.10:FF:000035">
    <property type="entry name" value="Molybdate ABC transporter substrate-binding protein"/>
    <property type="match status" value="1"/>
</dbReference>
<feature type="binding site" evidence="6">
    <location>
        <position position="35"/>
    </location>
    <ligand>
        <name>molybdate</name>
        <dbReference type="ChEBI" id="CHEBI:36264"/>
    </ligand>
</feature>
<dbReference type="InterPro" id="IPR005950">
    <property type="entry name" value="ModA"/>
</dbReference>
<comment type="similarity">
    <text evidence="1">Belongs to the bacterial solute-binding protein ModA family.</text>
</comment>
<feature type="signal peptide" evidence="7">
    <location>
        <begin position="1"/>
        <end position="22"/>
    </location>
</feature>
<feature type="binding site" evidence="6">
    <location>
        <position position="62"/>
    </location>
    <ligand>
        <name>molybdate</name>
        <dbReference type="ChEBI" id="CHEBI:36264"/>
    </ligand>
</feature>
<dbReference type="PANTHER" id="PTHR30632">
    <property type="entry name" value="MOLYBDATE-BINDING PERIPLASMIC PROTEIN"/>
    <property type="match status" value="1"/>
</dbReference>
<dbReference type="PIRSF" id="PIRSF004846">
    <property type="entry name" value="ModA"/>
    <property type="match status" value="1"/>
</dbReference>
<evidence type="ECO:0000256" key="5">
    <source>
        <dbReference type="ARBA" id="ARBA00062515"/>
    </source>
</evidence>
<dbReference type="CDD" id="cd13536">
    <property type="entry name" value="PBP2_EcModA"/>
    <property type="match status" value="1"/>
</dbReference>
<dbReference type="EMBL" id="SSHH01000001">
    <property type="protein sequence ID" value="TIX51489.1"/>
    <property type="molecule type" value="Genomic_DNA"/>
</dbReference>